<name>A0A917I2B9_9HYPH</name>
<reference evidence="2" key="2">
    <citation type="submission" date="2020-09" db="EMBL/GenBank/DDBJ databases">
        <authorList>
            <person name="Sun Q."/>
            <person name="Zhou Y."/>
        </authorList>
    </citation>
    <scope>NUCLEOTIDE SEQUENCE</scope>
    <source>
        <strain evidence="2">CGMCC 1.12214</strain>
    </source>
</reference>
<keyword evidence="3" id="KW-1185">Reference proteome</keyword>
<dbReference type="GO" id="GO:0006109">
    <property type="term" value="P:regulation of carbohydrate metabolic process"/>
    <property type="evidence" value="ECO:0007669"/>
    <property type="project" value="InterPro"/>
</dbReference>
<reference evidence="2" key="1">
    <citation type="journal article" date="2014" name="Int. J. Syst. Evol. Microbiol.">
        <title>Complete genome sequence of Corynebacterium casei LMG S-19264T (=DSM 44701T), isolated from a smear-ripened cheese.</title>
        <authorList>
            <consortium name="US DOE Joint Genome Institute (JGI-PGF)"/>
            <person name="Walter F."/>
            <person name="Albersmeier A."/>
            <person name="Kalinowski J."/>
            <person name="Ruckert C."/>
        </authorList>
    </citation>
    <scope>NUCLEOTIDE SEQUENCE</scope>
    <source>
        <strain evidence="2">CGMCC 1.12214</strain>
    </source>
</reference>
<evidence type="ECO:0000313" key="3">
    <source>
        <dbReference type="Proteomes" id="UP000603912"/>
    </source>
</evidence>
<sequence length="156" mass="16151">MSGALHASCVVVGDAGVLIRGPSGAGKSTLARRLVEEAPRRGLFGRLVSDDRVLVGVHDGRAVARTHPAIAGALEMRGRGLVHGAHESAVVLRLVVDCGVVALDRMPDRDDLMAEVAGVSLPRIVAGPEDADRVFQALGRGPFSSEPGNPKPAKAL</sequence>
<dbReference type="RefSeq" id="WP_280514624.1">
    <property type="nucleotide sequence ID" value="NZ_BMES01000001.1"/>
</dbReference>
<protein>
    <submittedName>
        <fullName evidence="2">HPr kinase</fullName>
    </submittedName>
</protein>
<dbReference type="Proteomes" id="UP000603912">
    <property type="component" value="Unassembled WGS sequence"/>
</dbReference>
<feature type="domain" description="HPr kinase/phosphorylase C-terminal" evidence="1">
    <location>
        <begin position="4"/>
        <end position="82"/>
    </location>
</feature>
<dbReference type="InterPro" id="IPR011104">
    <property type="entry name" value="Hpr_kin/Pase_C"/>
</dbReference>
<comment type="caution">
    <text evidence="2">The sequence shown here is derived from an EMBL/GenBank/DDBJ whole genome shotgun (WGS) entry which is preliminary data.</text>
</comment>
<dbReference type="AlphaFoldDB" id="A0A917I2B9"/>
<evidence type="ECO:0000259" key="1">
    <source>
        <dbReference type="Pfam" id="PF07475"/>
    </source>
</evidence>
<proteinExistence type="predicted"/>
<dbReference type="Pfam" id="PF07475">
    <property type="entry name" value="Hpr_kinase_C"/>
    <property type="match status" value="1"/>
</dbReference>
<dbReference type="GO" id="GO:0000155">
    <property type="term" value="F:phosphorelay sensor kinase activity"/>
    <property type="evidence" value="ECO:0007669"/>
    <property type="project" value="InterPro"/>
</dbReference>
<keyword evidence="2" id="KW-0808">Transferase</keyword>
<keyword evidence="2" id="KW-0418">Kinase</keyword>
<dbReference type="EMBL" id="BMES01000001">
    <property type="protein sequence ID" value="GGH06000.1"/>
    <property type="molecule type" value="Genomic_DNA"/>
</dbReference>
<gene>
    <name evidence="2" type="ORF">GCM10007036_00230</name>
</gene>
<evidence type="ECO:0000313" key="2">
    <source>
        <dbReference type="EMBL" id="GGH06000.1"/>
    </source>
</evidence>
<dbReference type="InterPro" id="IPR027417">
    <property type="entry name" value="P-loop_NTPase"/>
</dbReference>
<accession>A0A917I2B9</accession>
<dbReference type="GO" id="GO:0005524">
    <property type="term" value="F:ATP binding"/>
    <property type="evidence" value="ECO:0007669"/>
    <property type="project" value="InterPro"/>
</dbReference>
<dbReference type="SUPFAM" id="SSF53795">
    <property type="entry name" value="PEP carboxykinase-like"/>
    <property type="match status" value="1"/>
</dbReference>
<dbReference type="Gene3D" id="3.40.50.300">
    <property type="entry name" value="P-loop containing nucleotide triphosphate hydrolases"/>
    <property type="match status" value="1"/>
</dbReference>
<organism evidence="2 3">
    <name type="scientific">Alsobacter metallidurans</name>
    <dbReference type="NCBI Taxonomy" id="340221"/>
    <lineage>
        <taxon>Bacteria</taxon>
        <taxon>Pseudomonadati</taxon>
        <taxon>Pseudomonadota</taxon>
        <taxon>Alphaproteobacteria</taxon>
        <taxon>Hyphomicrobiales</taxon>
        <taxon>Alsobacteraceae</taxon>
        <taxon>Alsobacter</taxon>
    </lineage>
</organism>